<feature type="region of interest" description="Disordered" evidence="1">
    <location>
        <begin position="59"/>
        <end position="81"/>
    </location>
</feature>
<dbReference type="EMBL" id="CP036271">
    <property type="protein sequence ID" value="QDT55791.1"/>
    <property type="molecule type" value="Genomic_DNA"/>
</dbReference>
<reference evidence="2 3" key="1">
    <citation type="submission" date="2019-02" db="EMBL/GenBank/DDBJ databases">
        <title>Deep-cultivation of Planctomycetes and their phenomic and genomic characterization uncovers novel biology.</title>
        <authorList>
            <person name="Wiegand S."/>
            <person name="Jogler M."/>
            <person name="Boedeker C."/>
            <person name="Pinto D."/>
            <person name="Vollmers J."/>
            <person name="Rivas-Marin E."/>
            <person name="Kohn T."/>
            <person name="Peeters S.H."/>
            <person name="Heuer A."/>
            <person name="Rast P."/>
            <person name="Oberbeckmann S."/>
            <person name="Bunk B."/>
            <person name="Jeske O."/>
            <person name="Meyerdierks A."/>
            <person name="Storesund J.E."/>
            <person name="Kallscheuer N."/>
            <person name="Luecker S."/>
            <person name="Lage O.M."/>
            <person name="Pohl T."/>
            <person name="Merkel B.J."/>
            <person name="Hornburger P."/>
            <person name="Mueller R.-W."/>
            <person name="Bruemmer F."/>
            <person name="Labrenz M."/>
            <person name="Spormann A.M."/>
            <person name="Op den Camp H."/>
            <person name="Overmann J."/>
            <person name="Amann R."/>
            <person name="Jetten M.S.M."/>
            <person name="Mascher T."/>
            <person name="Medema M.H."/>
            <person name="Devos D.P."/>
            <person name="Kaster A.-K."/>
            <person name="Ovreas L."/>
            <person name="Rohde M."/>
            <person name="Galperin M.Y."/>
            <person name="Jogler C."/>
        </authorList>
    </citation>
    <scope>NUCLEOTIDE SEQUENCE [LARGE SCALE GENOMIC DNA]</scope>
    <source>
        <strain evidence="2 3">Pan44</strain>
    </source>
</reference>
<name>A0A517SI41_9PLAN</name>
<proteinExistence type="predicted"/>
<dbReference type="Proteomes" id="UP000315700">
    <property type="component" value="Chromosome"/>
</dbReference>
<dbReference type="InParanoid" id="A0A517SI41"/>
<keyword evidence="3" id="KW-1185">Reference proteome</keyword>
<sequence>MTVGNLGALAHQRCDFRTGEIVINAGLDGNPLPVGFCPICPDRCQNWARLARVDSGPKYQLNITRNSPSNARSDPPPIGAT</sequence>
<feature type="compositionally biased region" description="Polar residues" evidence="1">
    <location>
        <begin position="61"/>
        <end position="72"/>
    </location>
</feature>
<gene>
    <name evidence="2" type="ORF">Pan44_38390</name>
</gene>
<dbReference type="KEGG" id="ccos:Pan44_38390"/>
<evidence type="ECO:0000313" key="3">
    <source>
        <dbReference type="Proteomes" id="UP000315700"/>
    </source>
</evidence>
<evidence type="ECO:0000256" key="1">
    <source>
        <dbReference type="SAM" id="MobiDB-lite"/>
    </source>
</evidence>
<accession>A0A517SI41</accession>
<protein>
    <submittedName>
        <fullName evidence="2">Uncharacterized protein</fullName>
    </submittedName>
</protein>
<organism evidence="2 3">
    <name type="scientific">Caulifigura coniformis</name>
    <dbReference type="NCBI Taxonomy" id="2527983"/>
    <lineage>
        <taxon>Bacteria</taxon>
        <taxon>Pseudomonadati</taxon>
        <taxon>Planctomycetota</taxon>
        <taxon>Planctomycetia</taxon>
        <taxon>Planctomycetales</taxon>
        <taxon>Planctomycetaceae</taxon>
        <taxon>Caulifigura</taxon>
    </lineage>
</organism>
<evidence type="ECO:0000313" key="2">
    <source>
        <dbReference type="EMBL" id="QDT55791.1"/>
    </source>
</evidence>
<dbReference type="AlphaFoldDB" id="A0A517SI41"/>